<organism evidence="1 2">
    <name type="scientific">Mycolicibacterium arenosum</name>
    <dbReference type="NCBI Taxonomy" id="2952157"/>
    <lineage>
        <taxon>Bacteria</taxon>
        <taxon>Bacillati</taxon>
        <taxon>Actinomycetota</taxon>
        <taxon>Actinomycetes</taxon>
        <taxon>Mycobacteriales</taxon>
        <taxon>Mycobacteriaceae</taxon>
        <taxon>Mycolicibacterium</taxon>
    </lineage>
</organism>
<dbReference type="RefSeq" id="WP_255061486.1">
    <property type="nucleotide sequence ID" value="NZ_JANDBD010000007.1"/>
</dbReference>
<accession>A0ABT1M7D9</accession>
<sequence length="91" mass="10173">MNHQPASKRARRTWTAEQEVALERLASAARQATHARTPESRELLQLAVDAARDVGVGWTRIGDALDMAGGNAYQKYRKRHSCDERCGRPAE</sequence>
<comment type="caution">
    <text evidence="1">The sequence shown here is derived from an EMBL/GenBank/DDBJ whole genome shotgun (WGS) entry which is preliminary data.</text>
</comment>
<gene>
    <name evidence="1" type="ORF">NM203_18275</name>
</gene>
<protein>
    <recommendedName>
        <fullName evidence="3">Transcriptional regulator</fullName>
    </recommendedName>
</protein>
<keyword evidence="2" id="KW-1185">Reference proteome</keyword>
<evidence type="ECO:0008006" key="3">
    <source>
        <dbReference type="Google" id="ProtNLM"/>
    </source>
</evidence>
<proteinExistence type="predicted"/>
<reference evidence="1 2" key="1">
    <citation type="submission" date="2022-06" db="EMBL/GenBank/DDBJ databases">
        <title>Mycolicibacterium sp. CAU 1645 isolated from seawater.</title>
        <authorList>
            <person name="Kim W."/>
        </authorList>
    </citation>
    <scope>NUCLEOTIDE SEQUENCE [LARGE SCALE GENOMIC DNA]</scope>
    <source>
        <strain evidence="1 2">CAU 1645</strain>
    </source>
</reference>
<name>A0ABT1M7D9_9MYCO</name>
<evidence type="ECO:0000313" key="2">
    <source>
        <dbReference type="Proteomes" id="UP001651690"/>
    </source>
</evidence>
<dbReference type="Proteomes" id="UP001651690">
    <property type="component" value="Unassembled WGS sequence"/>
</dbReference>
<dbReference type="EMBL" id="JANDBD010000007">
    <property type="protein sequence ID" value="MCP9274139.1"/>
    <property type="molecule type" value="Genomic_DNA"/>
</dbReference>
<evidence type="ECO:0000313" key="1">
    <source>
        <dbReference type="EMBL" id="MCP9274139.1"/>
    </source>
</evidence>